<sequence length="1576" mass="184323">MKRILGLDLGTNSIGWALVEQNFDEKKGKILGMGSRIIPMDAGEMGKFAEGGVISKTAERTGYRSARKRYERSHLRRERLHRVLNILGFLPEHYANDIDFEKRFGKFKDEIETKLAWRPSGKKENGKDKFEFLFQKSFIEMVEDFKAYGRDLKIPYDLTIYYLRKKALTQKIEKKELAWLILNFNQKRGYYQLRGEEEDINENVKEFVIALTITKIEKGEVDKKNDKRTWYKLTLSNGWEYSATFTTEPNWLNAEKEFLVVEEYDDNGKIKIIKDKKTDTTGREKRRISILPTFEEIDLMAKKDQDKIYGKIKTRTEVTISNSGTTVGEYIYNTLLKNPKQKIRGKLVRTIERKFYKDELKQILEKQIALQPELFTEDLYNACVRELYKSNDVHQQQLSAKNSFVHLFLNDIIFYQRPLKSRKSSIGNCSLEFRLHKINKKDDKGNPIKDSYEKDINGKDVEVKDYLKAIPKSNPYYQEFRVWQWLYNLKIYTKKDDADVTEQFIESVEDLEKLFEFLMSKKEVNHLDILTHFIEPIVREKFPSAKSKAFKTELTKEIAKYRWNYVFDDSKDKEEDKSKRYPMNETGYEIRRRIEKVENVSANFLTREIEQQLWHIIYSVSDPKEFEKAIEKFAVKHHLNTISFVENFKNFKPFKSDYGQYSEKALKKILSLMRVGKYWKWEAIDSKTQARIDKLLTGEFDEEIQNRVREKAVNLTEQNHFQGLQLWLAQYVVYDRHSEASDIGKWSSVESLEKYLEEFKQHSLGNPIVEQVITETLRVVKDIWKHYGKGTENFFSEIHVELGREMKNTADERKRLTSIVSDNESTNLRIKSMLLEFENDDYFKNQENYKNDKGETPDLYSKGNNPVRAYSPSHQEILKIYEDGALSKYSEIELKNENFKNAGREEAKNVYEVSRKANPTKAEITRYKLWLEQKYQSPYTGQMIPLSKLFTPAYEIEHIIPQSRYFDDSLSNKVICETEVNKLKDNQLGLEFIKNHFGQKVTIEGNREVPIFTEEQYKSFIDEHYAKNKAKRTKLLLEEIPDKMIARQMNDTRYISKFVSQVLSNIVRADKDDDGINSKNLIPGNGKITSTLKQDWGLNNVWNVLILPRFERMNILTNTTDFTATNKEGHAIPAIPLELSKGFQKKRIDHRHHALDALVIACATRSHVNYLNNTSAKAEDLINEERKKKQLEQRNKLKNSLCFKTKPDEKGNYKWVFKKPWENFTVDAKNELERIVVSFKQNLRVINKATNKYEKIENGKKVLVEQKGLNWAIRKPMHKETVSGLVNLPRIKVPKGKIITATRKSLDTSFNSNSIENITDTGIQKILINHLETYDEPKIEIEGKDISDRILKRKELIKKKELVEHPELAFSPEGVEEMNKNIRKLNDGKAHYSIFKVRTFELGSKFQVGQTGNKKAKYVEAAKGTNLFFAVYWDEKKQKRGYETISLNEVIERQKQGLSSAPETNGKGDQFLFHLSPNDLVYVPTLDELQNNINIDFGNLTKEQVDRIYKMVSSTGSECHFVRIDIASLIKSYDAKSKIGELGSLNKLETTMDISERIKEVCIKLKVDRLGNISKA</sequence>
<evidence type="ECO:0000256" key="1">
    <source>
        <dbReference type="ARBA" id="ARBA00001946"/>
    </source>
</evidence>
<keyword evidence="9 12" id="KW-0238">DNA-binding</keyword>
<feature type="binding site" evidence="12">
    <location>
        <position position="805"/>
    </location>
    <ligand>
        <name>Mg(2+)</name>
        <dbReference type="ChEBI" id="CHEBI:18420"/>
        <label>1</label>
    </ligand>
</feature>
<gene>
    <name evidence="12 14" type="primary">cas9</name>
    <name evidence="14" type="synonym">csn1</name>
    <name evidence="14" type="ORF">ACFOUP_07375</name>
</gene>
<feature type="binding site" evidence="12">
    <location>
        <position position="805"/>
    </location>
    <ligand>
        <name>Mg(2+)</name>
        <dbReference type="ChEBI" id="CHEBI:18420"/>
        <label>2</label>
    </ligand>
</feature>
<protein>
    <recommendedName>
        <fullName evidence="12">CRISPR-associated endonuclease Cas9</fullName>
        <ecNumber evidence="12">3.1.-.-</ecNumber>
    </recommendedName>
</protein>
<dbReference type="Gene3D" id="1.10.30.50">
    <property type="match status" value="1"/>
</dbReference>
<dbReference type="NCBIfam" id="TIGR01865">
    <property type="entry name" value="cas_Csn1"/>
    <property type="match status" value="2"/>
</dbReference>
<dbReference type="Gene3D" id="3.30.420.10">
    <property type="entry name" value="Ribonuclease H-like superfamily/Ribonuclease H"/>
    <property type="match status" value="2"/>
</dbReference>
<dbReference type="EMBL" id="JBHSAV010000023">
    <property type="protein sequence ID" value="MFC3976192.1"/>
    <property type="molecule type" value="Genomic_DNA"/>
</dbReference>
<evidence type="ECO:0000256" key="3">
    <source>
        <dbReference type="ARBA" id="ARBA00022723"/>
    </source>
</evidence>
<comment type="caution">
    <text evidence="14">The sequence shown here is derived from an EMBL/GenBank/DDBJ whole genome shotgun (WGS) entry which is preliminary data.</text>
</comment>
<comment type="domain">
    <text evidence="12">Has 2 endonuclease domains. The discontinuous RuvC-like domain cleaves the target DNA noncomplementary to crRNA while the HNH nuclease domain cleaves the target DNA complementary to crRNA.</text>
</comment>
<dbReference type="InterPro" id="IPR028629">
    <property type="entry name" value="Cas9"/>
</dbReference>
<feature type="binding site" evidence="12">
    <location>
        <position position="1153"/>
    </location>
    <ligand>
        <name>Mg(2+)</name>
        <dbReference type="ChEBI" id="CHEBI:18420"/>
        <label>2</label>
    </ligand>
</feature>
<feature type="binding site" evidence="12">
    <location>
        <position position="8"/>
    </location>
    <ligand>
        <name>Mg(2+)</name>
        <dbReference type="ChEBI" id="CHEBI:18420"/>
        <label>1</label>
    </ligand>
</feature>
<name>A0ABV8EMH0_9BACT</name>
<comment type="subunit">
    <text evidence="11 12">Monomer. Binds crRNA and tracrRNA.</text>
</comment>
<dbReference type="InterPro" id="IPR036397">
    <property type="entry name" value="RNaseH_sf"/>
</dbReference>
<accession>A0ABV8EMH0</accession>
<keyword evidence="5 12" id="KW-0378">Hydrolase</keyword>
<dbReference type="Pfam" id="PF13395">
    <property type="entry name" value="HNH_4"/>
    <property type="match status" value="1"/>
</dbReference>
<feature type="active site" description="Proton acceptor for HNH nuclease domain" evidence="12">
    <location>
        <position position="958"/>
    </location>
</feature>
<dbReference type="GO" id="GO:0004519">
    <property type="term" value="F:endonuclease activity"/>
    <property type="evidence" value="ECO:0007669"/>
    <property type="project" value="UniProtKB-KW"/>
</dbReference>
<dbReference type="Proteomes" id="UP001595766">
    <property type="component" value="Unassembled WGS sequence"/>
</dbReference>
<evidence type="ECO:0000313" key="15">
    <source>
        <dbReference type="Proteomes" id="UP001595766"/>
    </source>
</evidence>
<evidence type="ECO:0000256" key="12">
    <source>
        <dbReference type="HAMAP-Rule" id="MF_01480"/>
    </source>
</evidence>
<dbReference type="Pfam" id="PF16593">
    <property type="entry name" value="Cas9-BH"/>
    <property type="match status" value="1"/>
</dbReference>
<dbReference type="PROSITE" id="PS51749">
    <property type="entry name" value="HNH_CAS9"/>
    <property type="match status" value="1"/>
</dbReference>
<dbReference type="RefSeq" id="WP_241290759.1">
    <property type="nucleotide sequence ID" value="NZ_JAKZGR010000001.1"/>
</dbReference>
<keyword evidence="4 12" id="KW-0255">Endonuclease</keyword>
<keyword evidence="15" id="KW-1185">Reference proteome</keyword>
<evidence type="ECO:0000256" key="10">
    <source>
        <dbReference type="ARBA" id="ARBA00023211"/>
    </source>
</evidence>
<evidence type="ECO:0000256" key="11">
    <source>
        <dbReference type="ARBA" id="ARBA00046380"/>
    </source>
</evidence>
<evidence type="ECO:0000259" key="13">
    <source>
        <dbReference type="PROSITE" id="PS51749"/>
    </source>
</evidence>
<evidence type="ECO:0000256" key="7">
    <source>
        <dbReference type="ARBA" id="ARBA00022884"/>
    </source>
</evidence>
<dbReference type="InterPro" id="IPR041383">
    <property type="entry name" value="RuvC_III"/>
</dbReference>
<keyword evidence="7 12" id="KW-0694">RNA-binding</keyword>
<proteinExistence type="inferred from homology"/>
<organism evidence="14 15">
    <name type="scientific">Belliella kenyensis</name>
    <dbReference type="NCBI Taxonomy" id="1472724"/>
    <lineage>
        <taxon>Bacteria</taxon>
        <taxon>Pseudomonadati</taxon>
        <taxon>Bacteroidota</taxon>
        <taxon>Cytophagia</taxon>
        <taxon>Cytophagales</taxon>
        <taxon>Cyclobacteriaceae</taxon>
        <taxon>Belliella</taxon>
    </lineage>
</organism>
<evidence type="ECO:0000313" key="14">
    <source>
        <dbReference type="EMBL" id="MFC3976192.1"/>
    </source>
</evidence>
<keyword evidence="10" id="KW-0464">Manganese</keyword>
<dbReference type="InterPro" id="IPR033114">
    <property type="entry name" value="HNH_CAS9"/>
</dbReference>
<dbReference type="InterPro" id="IPR032239">
    <property type="entry name" value="Cas9-BH"/>
</dbReference>
<feature type="domain" description="HNH Cas9-type" evidence="13">
    <location>
        <begin position="885"/>
        <end position="1049"/>
    </location>
</feature>
<feature type="binding site" evidence="12">
    <location>
        <position position="8"/>
    </location>
    <ligand>
        <name>Mg(2+)</name>
        <dbReference type="ChEBI" id="CHEBI:18420"/>
        <label>2</label>
    </ligand>
</feature>
<dbReference type="InterPro" id="IPR003615">
    <property type="entry name" value="HNH_nuc"/>
</dbReference>
<comment type="function">
    <text evidence="12">CRISPR (clustered regularly interspaced short palindromic repeat) is an adaptive immune system that provides protection against mobile genetic elements (viruses, transposable elements and conjugative plasmids). CRISPR clusters contain spacers, sequences complementary to antecedent mobile elements, and target invading nucleic acids. CRISPR clusters are transcribed and processed into CRISPR RNA (crRNA). In type II CRISPR systems correct processing of pre-crRNA requires a trans-encoded small RNA (tracrRNA), endogenous ribonuclease 3 (rnc) and this protein. The tracrRNA serves as a guide for ribonuclease 3-aided processing of pre-crRNA. Subsequently Cas9/crRNA/tracrRNA endonucleolytically cleaves linear or circular dsDNA target complementary to the spacer; Cas9 is inactive in the absence of the 2 guide RNAs (gRNA). Cas9 recognizes the protospacer adjacent motif (PAM) in the CRISPR repeat sequences to help distinguish self versus nonself, as targets within the bacterial CRISPR locus do not have PAMs. PAM recognition is also required for catalytic activity.</text>
</comment>
<feature type="binding site" evidence="12">
    <location>
        <position position="801"/>
    </location>
    <ligand>
        <name>Mg(2+)</name>
        <dbReference type="ChEBI" id="CHEBI:18420"/>
        <label>1</label>
    </ligand>
</feature>
<evidence type="ECO:0000256" key="5">
    <source>
        <dbReference type="ARBA" id="ARBA00022801"/>
    </source>
</evidence>
<dbReference type="EC" id="3.1.-.-" evidence="12"/>
<evidence type="ECO:0000256" key="8">
    <source>
        <dbReference type="ARBA" id="ARBA00023118"/>
    </source>
</evidence>
<comment type="similarity">
    <text evidence="12">Belongs to the CRISPR-associated Cas9 family.</text>
</comment>
<evidence type="ECO:0000256" key="6">
    <source>
        <dbReference type="ARBA" id="ARBA00022842"/>
    </source>
</evidence>
<feature type="active site" description="For RuvC-like nuclease domain" evidence="12">
    <location>
        <position position="8"/>
    </location>
</feature>
<evidence type="ECO:0000256" key="9">
    <source>
        <dbReference type="ARBA" id="ARBA00023125"/>
    </source>
</evidence>
<keyword evidence="2 12" id="KW-0540">Nuclease</keyword>
<evidence type="ECO:0000256" key="2">
    <source>
        <dbReference type="ARBA" id="ARBA00022722"/>
    </source>
</evidence>
<comment type="cofactor">
    <cofactor evidence="1 12">
        <name>Mg(2+)</name>
        <dbReference type="ChEBI" id="CHEBI:18420"/>
    </cofactor>
</comment>
<reference evidence="15" key="1">
    <citation type="journal article" date="2019" name="Int. J. Syst. Evol. Microbiol.">
        <title>The Global Catalogue of Microorganisms (GCM) 10K type strain sequencing project: providing services to taxonomists for standard genome sequencing and annotation.</title>
        <authorList>
            <consortium name="The Broad Institute Genomics Platform"/>
            <consortium name="The Broad Institute Genome Sequencing Center for Infectious Disease"/>
            <person name="Wu L."/>
            <person name="Ma J."/>
        </authorList>
    </citation>
    <scope>NUCLEOTIDE SEQUENCE [LARGE SCALE GENOMIC DNA]</scope>
    <source>
        <strain evidence="15">CECT 8551</strain>
    </source>
</reference>
<keyword evidence="8 12" id="KW-0051">Antiviral defense</keyword>
<dbReference type="HAMAP" id="MF_01480">
    <property type="entry name" value="Cas9"/>
    <property type="match status" value="1"/>
</dbReference>
<keyword evidence="3 12" id="KW-0479">Metal-binding</keyword>
<dbReference type="Pfam" id="PF18541">
    <property type="entry name" value="RuvC_III"/>
    <property type="match status" value="1"/>
</dbReference>
<keyword evidence="6 12" id="KW-0460">Magnesium</keyword>
<evidence type="ECO:0000256" key="4">
    <source>
        <dbReference type="ARBA" id="ARBA00022759"/>
    </source>
</evidence>